<keyword evidence="2" id="KW-1185">Reference proteome</keyword>
<dbReference type="RefSeq" id="WP_213004759.1">
    <property type="nucleotide sequence ID" value="NZ_BOQN01000007.1"/>
</dbReference>
<comment type="caution">
    <text evidence="1">The sequence shown here is derived from an EMBL/GenBank/DDBJ whole genome shotgun (WGS) entry which is preliminary data.</text>
</comment>
<reference evidence="1 2" key="1">
    <citation type="submission" date="2021-03" db="EMBL/GenBank/DDBJ databases">
        <title>Whole genome shotgun sequence of Actinoplanes toevensis NBRC 105298.</title>
        <authorList>
            <person name="Komaki H."/>
            <person name="Tamura T."/>
        </authorList>
    </citation>
    <scope>NUCLEOTIDE SEQUENCE [LARGE SCALE GENOMIC DNA]</scope>
    <source>
        <strain evidence="1 2">NBRC 105298</strain>
    </source>
</reference>
<name>A0A919W047_9ACTN</name>
<proteinExistence type="predicted"/>
<dbReference type="EMBL" id="BOQN01000007">
    <property type="protein sequence ID" value="GIM88774.1"/>
    <property type="molecule type" value="Genomic_DNA"/>
</dbReference>
<organism evidence="1 2">
    <name type="scientific">Paractinoplanes toevensis</name>
    <dbReference type="NCBI Taxonomy" id="571911"/>
    <lineage>
        <taxon>Bacteria</taxon>
        <taxon>Bacillati</taxon>
        <taxon>Actinomycetota</taxon>
        <taxon>Actinomycetes</taxon>
        <taxon>Micromonosporales</taxon>
        <taxon>Micromonosporaceae</taxon>
        <taxon>Paractinoplanes</taxon>
    </lineage>
</organism>
<sequence length="75" mass="8540">MNLFLDPDRRADIKADLGSLTRVHRVADVHYGYYPADESGPRCGHCNQLLHVHLWQLHDPDLFEQGGIIDCEVAQ</sequence>
<evidence type="ECO:0000313" key="2">
    <source>
        <dbReference type="Proteomes" id="UP000677082"/>
    </source>
</evidence>
<evidence type="ECO:0000313" key="1">
    <source>
        <dbReference type="EMBL" id="GIM88774.1"/>
    </source>
</evidence>
<dbReference type="Proteomes" id="UP000677082">
    <property type="component" value="Unassembled WGS sequence"/>
</dbReference>
<gene>
    <name evidence="1" type="ORF">Ato02nite_005670</name>
</gene>
<protein>
    <submittedName>
        <fullName evidence="1">Uncharacterized protein</fullName>
    </submittedName>
</protein>
<accession>A0A919W047</accession>
<dbReference type="AlphaFoldDB" id="A0A919W047"/>